<keyword evidence="3" id="KW-1185">Reference proteome</keyword>
<reference evidence="2 3" key="1">
    <citation type="submission" date="2017-12" db="EMBL/GenBank/DDBJ databases">
        <title>Comparative genomics of Botrytis spp.</title>
        <authorList>
            <person name="Valero-Jimenez C.A."/>
            <person name="Tapia P."/>
            <person name="Veloso J."/>
            <person name="Silva-Moreno E."/>
            <person name="Staats M."/>
            <person name="Valdes J.H."/>
            <person name="Van Kan J.A.L."/>
        </authorList>
    </citation>
    <scope>NUCLEOTIDE SEQUENCE [LARGE SCALE GENOMIC DNA]</scope>
    <source>
        <strain evidence="2 3">Bt9001</strain>
    </source>
</reference>
<gene>
    <name evidence="2" type="ORF">BTUL_0018g00620</name>
</gene>
<dbReference type="AlphaFoldDB" id="A0A4Z1EYN6"/>
<evidence type="ECO:0000313" key="3">
    <source>
        <dbReference type="Proteomes" id="UP000297777"/>
    </source>
</evidence>
<sequence>MPFNVPGIDAADLRRYINPDPHVGNPAPVFPAAPAAAPAFPAFPAVPALPLPAVPDADAAAAAAFHLPALPLRPLPAGNNAPAVVAAPVVEQPVPSWPGNPKEISPDHRALTIWPSTSNKCATLNYVQGKHELVLGEVDVVGSQDWLRERQPRARRGGAAWFLVSLLGRNGWTNNRVIVDAYTRMFKPCVDRFAEVVGRGEECGDQWKKAEALVRQTLSKVQYNNLFINQNDARIVGDEAAGGECLWRLRQPGDPAKPVPTKGKRGSGSRGDSGGDGDGDGDGDGPAGDPNSAHEKRDGGPEDQPAVKKRKGLLTGG</sequence>
<proteinExistence type="predicted"/>
<protein>
    <submittedName>
        <fullName evidence="2">Uncharacterized protein</fullName>
    </submittedName>
</protein>
<accession>A0A4Z1EYN6</accession>
<dbReference type="EMBL" id="PQXH01000018">
    <property type="protein sequence ID" value="TGO17395.1"/>
    <property type="molecule type" value="Genomic_DNA"/>
</dbReference>
<evidence type="ECO:0000256" key="1">
    <source>
        <dbReference type="SAM" id="MobiDB-lite"/>
    </source>
</evidence>
<feature type="region of interest" description="Disordered" evidence="1">
    <location>
        <begin position="248"/>
        <end position="317"/>
    </location>
</feature>
<evidence type="ECO:0000313" key="2">
    <source>
        <dbReference type="EMBL" id="TGO17395.1"/>
    </source>
</evidence>
<comment type="caution">
    <text evidence="2">The sequence shown here is derived from an EMBL/GenBank/DDBJ whole genome shotgun (WGS) entry which is preliminary data.</text>
</comment>
<organism evidence="2 3">
    <name type="scientific">Botrytis tulipae</name>
    <dbReference type="NCBI Taxonomy" id="87230"/>
    <lineage>
        <taxon>Eukaryota</taxon>
        <taxon>Fungi</taxon>
        <taxon>Dikarya</taxon>
        <taxon>Ascomycota</taxon>
        <taxon>Pezizomycotina</taxon>
        <taxon>Leotiomycetes</taxon>
        <taxon>Helotiales</taxon>
        <taxon>Sclerotiniaceae</taxon>
        <taxon>Botrytis</taxon>
    </lineage>
</organism>
<dbReference type="OrthoDB" id="3557038at2759"/>
<feature type="compositionally biased region" description="Basic residues" evidence="1">
    <location>
        <begin position="307"/>
        <end position="317"/>
    </location>
</feature>
<name>A0A4Z1EYN6_9HELO</name>
<dbReference type="Proteomes" id="UP000297777">
    <property type="component" value="Unassembled WGS sequence"/>
</dbReference>